<reference evidence="2" key="2">
    <citation type="submission" date="2015-01" db="EMBL/GenBank/DDBJ databases">
        <title>Evolutionary Origins and Diversification of the Mycorrhizal Mutualists.</title>
        <authorList>
            <consortium name="DOE Joint Genome Institute"/>
            <consortium name="Mycorrhizal Genomics Consortium"/>
            <person name="Kohler A."/>
            <person name="Kuo A."/>
            <person name="Nagy L.G."/>
            <person name="Floudas D."/>
            <person name="Copeland A."/>
            <person name="Barry K.W."/>
            <person name="Cichocki N."/>
            <person name="Veneault-Fourrey C."/>
            <person name="LaButti K."/>
            <person name="Lindquist E.A."/>
            <person name="Lipzen A."/>
            <person name="Lundell T."/>
            <person name="Morin E."/>
            <person name="Murat C."/>
            <person name="Riley R."/>
            <person name="Ohm R."/>
            <person name="Sun H."/>
            <person name="Tunlid A."/>
            <person name="Henrissat B."/>
            <person name="Grigoriev I.V."/>
            <person name="Hibbett D.S."/>
            <person name="Martin F."/>
        </authorList>
    </citation>
    <scope>NUCLEOTIDE SEQUENCE [LARGE SCALE GENOMIC DNA]</scope>
    <source>
        <strain evidence="2">Marx 270</strain>
    </source>
</reference>
<gene>
    <name evidence="1" type="ORF">M404DRAFT_139069</name>
</gene>
<accession>A0A0C3P040</accession>
<dbReference type="AlphaFoldDB" id="A0A0C3P040"/>
<evidence type="ECO:0000313" key="1">
    <source>
        <dbReference type="EMBL" id="KIO06480.1"/>
    </source>
</evidence>
<dbReference type="EMBL" id="KN831963">
    <property type="protein sequence ID" value="KIO06480.1"/>
    <property type="molecule type" value="Genomic_DNA"/>
</dbReference>
<protein>
    <submittedName>
        <fullName evidence="1">Uncharacterized protein</fullName>
    </submittedName>
</protein>
<dbReference type="Proteomes" id="UP000054217">
    <property type="component" value="Unassembled WGS sequence"/>
</dbReference>
<evidence type="ECO:0000313" key="2">
    <source>
        <dbReference type="Proteomes" id="UP000054217"/>
    </source>
</evidence>
<sequence length="137" mass="14927">VQSSRPGVTSKTYHCLYDTTIQCTLGVVFLAQVQVYSPFNDTVHTEDTVAFMVARTYIPTSIPKDTILLEASDVIPFLGDPTSEEYKAALPDCPCMFVYGLGSVSSHAITLPDGVLKAFSITASDYVWDANMMSMVV</sequence>
<proteinExistence type="predicted"/>
<name>A0A0C3P040_PISTI</name>
<keyword evidence="2" id="KW-1185">Reference proteome</keyword>
<reference evidence="1 2" key="1">
    <citation type="submission" date="2014-04" db="EMBL/GenBank/DDBJ databases">
        <authorList>
            <consortium name="DOE Joint Genome Institute"/>
            <person name="Kuo A."/>
            <person name="Kohler A."/>
            <person name="Costa M.D."/>
            <person name="Nagy L.G."/>
            <person name="Floudas D."/>
            <person name="Copeland A."/>
            <person name="Barry K.W."/>
            <person name="Cichocki N."/>
            <person name="Veneault-Fourrey C."/>
            <person name="LaButti K."/>
            <person name="Lindquist E.A."/>
            <person name="Lipzen A."/>
            <person name="Lundell T."/>
            <person name="Morin E."/>
            <person name="Murat C."/>
            <person name="Sun H."/>
            <person name="Tunlid A."/>
            <person name="Henrissat B."/>
            <person name="Grigoriev I.V."/>
            <person name="Hibbett D.S."/>
            <person name="Martin F."/>
            <person name="Nordberg H.P."/>
            <person name="Cantor M.N."/>
            <person name="Hua S.X."/>
        </authorList>
    </citation>
    <scope>NUCLEOTIDE SEQUENCE [LARGE SCALE GENOMIC DNA]</scope>
    <source>
        <strain evidence="1 2">Marx 270</strain>
    </source>
</reference>
<feature type="non-terminal residue" evidence="1">
    <location>
        <position position="1"/>
    </location>
</feature>
<dbReference type="OrthoDB" id="3258371at2759"/>
<dbReference type="HOGENOM" id="CLU_138689_0_0_1"/>
<organism evidence="1 2">
    <name type="scientific">Pisolithus tinctorius Marx 270</name>
    <dbReference type="NCBI Taxonomy" id="870435"/>
    <lineage>
        <taxon>Eukaryota</taxon>
        <taxon>Fungi</taxon>
        <taxon>Dikarya</taxon>
        <taxon>Basidiomycota</taxon>
        <taxon>Agaricomycotina</taxon>
        <taxon>Agaricomycetes</taxon>
        <taxon>Agaricomycetidae</taxon>
        <taxon>Boletales</taxon>
        <taxon>Sclerodermatineae</taxon>
        <taxon>Pisolithaceae</taxon>
        <taxon>Pisolithus</taxon>
    </lineage>
</organism>
<dbReference type="InParanoid" id="A0A0C3P040"/>